<evidence type="ECO:0000259" key="12">
    <source>
        <dbReference type="SMART" id="SM00062"/>
    </source>
</evidence>
<keyword evidence="3 10" id="KW-0812">Transmembrane</keyword>
<evidence type="ECO:0000256" key="3">
    <source>
        <dbReference type="ARBA" id="ARBA00022692"/>
    </source>
</evidence>
<dbReference type="SMART" id="SM00079">
    <property type="entry name" value="PBPe"/>
    <property type="match status" value="1"/>
</dbReference>
<dbReference type="GO" id="GO:0015276">
    <property type="term" value="F:ligand-gated monoatomic ion channel activity"/>
    <property type="evidence" value="ECO:0007669"/>
    <property type="project" value="InterPro"/>
</dbReference>
<keyword evidence="11" id="KW-0732">Signal</keyword>
<dbReference type="RefSeq" id="WP_308133274.1">
    <property type="nucleotide sequence ID" value="NZ_CP133197.1"/>
</dbReference>
<keyword evidence="5" id="KW-0406">Ion transport</keyword>
<evidence type="ECO:0000256" key="1">
    <source>
        <dbReference type="ARBA" id="ARBA00004141"/>
    </source>
</evidence>
<keyword evidence="7" id="KW-0675">Receptor</keyword>
<dbReference type="Gene3D" id="3.40.190.10">
    <property type="entry name" value="Periplasmic binding protein-like II"/>
    <property type="match status" value="3"/>
</dbReference>
<dbReference type="InterPro" id="IPR015683">
    <property type="entry name" value="Ionotropic_Glu_rcpt"/>
</dbReference>
<evidence type="ECO:0000313" key="14">
    <source>
        <dbReference type="EMBL" id="MDQ5767040.1"/>
    </source>
</evidence>
<keyword evidence="6 10" id="KW-0472">Membrane</keyword>
<feature type="transmembrane region" description="Helical" evidence="10">
    <location>
        <begin position="146"/>
        <end position="166"/>
    </location>
</feature>
<reference evidence="15 16" key="1">
    <citation type="submission" date="2023-08" db="EMBL/GenBank/DDBJ databases">
        <title>New molecular markers tilS and rpoB for phylogenetic and monitoring studies of the genus Thiothrix biodiversity.</title>
        <authorList>
            <person name="Ravin N.V."/>
            <person name="Smolyakov D."/>
            <person name="Markov N.D."/>
            <person name="Beletsky A.V."/>
            <person name="Mardanov A.V."/>
            <person name="Rudenko T.S."/>
            <person name="Grabovich M.Y."/>
        </authorList>
    </citation>
    <scope>NUCLEOTIDE SEQUENCE</scope>
    <source>
        <strain evidence="15">DNT52</strain>
        <strain evidence="14 16">H33</strain>
    </source>
</reference>
<protein>
    <submittedName>
        <fullName evidence="15">Transporter substrate-binding domain-containing protein</fullName>
    </submittedName>
</protein>
<keyword evidence="4 10" id="KW-1133">Transmembrane helix</keyword>
<dbReference type="PANTHER" id="PTHR18966">
    <property type="entry name" value="IONOTROPIC GLUTAMATE RECEPTOR"/>
    <property type="match status" value="1"/>
</dbReference>
<evidence type="ECO:0000259" key="13">
    <source>
        <dbReference type="SMART" id="SM00079"/>
    </source>
</evidence>
<name>A0AA51MPV1_9GAMM</name>
<organism evidence="15">
    <name type="scientific">Thiothrix subterranea</name>
    <dbReference type="NCBI Taxonomy" id="2735563"/>
    <lineage>
        <taxon>Bacteria</taxon>
        <taxon>Pseudomonadati</taxon>
        <taxon>Pseudomonadota</taxon>
        <taxon>Gammaproteobacteria</taxon>
        <taxon>Thiotrichales</taxon>
        <taxon>Thiotrichaceae</taxon>
        <taxon>Thiothrix</taxon>
    </lineage>
</organism>
<keyword evidence="8" id="KW-0325">Glycoprotein</keyword>
<sequence>MQQRLHYAYLLLFALLCWLPSASADDTLKVGVKLSEPWVMYDPEVAAEERQPTGFSIDLWKALADKLGVQTEWVYFDTTKDLVTAAADSKVDAAISAITVTAQREASVDFSNSMYELGLQIMVAPEFQQSNPFGIMLRELGRLFSWQSALFFLLILFITANLRLWADRSKTAELAFPRGYVPGIREALWWGITMLLTWETPHSRGLARVIDLTWHLMGLILLSILTAVVTSALTAQAVSGAIRSDKDLPGKRVVAVATDAPRTWLEQNGIAVTPVDSIEAGIERVRKGEADALVHDGPRLKYLANQLNQAEGRKVLAVVPTLFNPQNYGIAFADGSPLREQVNRALLQLRESQDGKASIHKDLQDKWIKD</sequence>
<keyword evidence="9" id="KW-0407">Ion channel</keyword>
<gene>
    <name evidence="14" type="ORF">RCC75_00760</name>
    <name evidence="15" type="ORF">RCG00_06920</name>
</gene>
<evidence type="ECO:0000313" key="16">
    <source>
        <dbReference type="Proteomes" id="UP001223336"/>
    </source>
</evidence>
<accession>A0AA51MPV1</accession>
<comment type="subcellular location">
    <subcellularLocation>
        <location evidence="1">Membrane</location>
        <topology evidence="1">Multi-pass membrane protein</topology>
    </subcellularLocation>
</comment>
<feature type="domain" description="Solute-binding protein family 3/N-terminal" evidence="12">
    <location>
        <begin position="27"/>
        <end position="370"/>
    </location>
</feature>
<dbReference type="Proteomes" id="UP001229862">
    <property type="component" value="Chromosome"/>
</dbReference>
<evidence type="ECO:0000256" key="8">
    <source>
        <dbReference type="ARBA" id="ARBA00023180"/>
    </source>
</evidence>
<evidence type="ECO:0000256" key="6">
    <source>
        <dbReference type="ARBA" id="ARBA00023136"/>
    </source>
</evidence>
<dbReference type="InterPro" id="IPR001638">
    <property type="entry name" value="Solute-binding_3/MltF_N"/>
</dbReference>
<keyword evidence="2" id="KW-0813">Transport</keyword>
<dbReference type="Pfam" id="PF00497">
    <property type="entry name" value="SBP_bac_3"/>
    <property type="match status" value="1"/>
</dbReference>
<dbReference type="GO" id="GO:0016020">
    <property type="term" value="C:membrane"/>
    <property type="evidence" value="ECO:0007669"/>
    <property type="project" value="UniProtKB-SubCell"/>
</dbReference>
<feature type="transmembrane region" description="Helical" evidence="10">
    <location>
        <begin position="218"/>
        <end position="242"/>
    </location>
</feature>
<dbReference type="InterPro" id="IPR001320">
    <property type="entry name" value="Iontro_rcpt_C"/>
</dbReference>
<keyword evidence="16" id="KW-1185">Reference proteome</keyword>
<proteinExistence type="predicted"/>
<evidence type="ECO:0000256" key="2">
    <source>
        <dbReference type="ARBA" id="ARBA00022448"/>
    </source>
</evidence>
<evidence type="ECO:0000256" key="7">
    <source>
        <dbReference type="ARBA" id="ARBA00023170"/>
    </source>
</evidence>
<evidence type="ECO:0000313" key="15">
    <source>
        <dbReference type="EMBL" id="WML88098.1"/>
    </source>
</evidence>
<dbReference type="SMART" id="SM00062">
    <property type="entry name" value="PBPb"/>
    <property type="match status" value="1"/>
</dbReference>
<dbReference type="Proteomes" id="UP001223336">
    <property type="component" value="Unassembled WGS sequence"/>
</dbReference>
<feature type="domain" description="Ionotropic glutamate receptor C-terminal" evidence="13">
    <location>
        <begin position="27"/>
        <end position="370"/>
    </location>
</feature>
<dbReference type="SUPFAM" id="SSF53850">
    <property type="entry name" value="Periplasmic binding protein-like II"/>
    <property type="match status" value="1"/>
</dbReference>
<dbReference type="AlphaFoldDB" id="A0AA51MPV1"/>
<feature type="signal peptide" evidence="11">
    <location>
        <begin position="1"/>
        <end position="24"/>
    </location>
</feature>
<feature type="chain" id="PRO_5041223006" evidence="11">
    <location>
        <begin position="25"/>
        <end position="370"/>
    </location>
</feature>
<evidence type="ECO:0000256" key="5">
    <source>
        <dbReference type="ARBA" id="ARBA00023065"/>
    </source>
</evidence>
<dbReference type="EMBL" id="JAVFKN010000001">
    <property type="protein sequence ID" value="MDQ5767040.1"/>
    <property type="molecule type" value="Genomic_DNA"/>
</dbReference>
<evidence type="ECO:0000256" key="10">
    <source>
        <dbReference type="SAM" id="Phobius"/>
    </source>
</evidence>
<dbReference type="EMBL" id="CP133217">
    <property type="protein sequence ID" value="WML88098.1"/>
    <property type="molecule type" value="Genomic_DNA"/>
</dbReference>
<evidence type="ECO:0000256" key="9">
    <source>
        <dbReference type="ARBA" id="ARBA00023303"/>
    </source>
</evidence>
<evidence type="ECO:0000256" key="4">
    <source>
        <dbReference type="ARBA" id="ARBA00022989"/>
    </source>
</evidence>
<evidence type="ECO:0000256" key="11">
    <source>
        <dbReference type="SAM" id="SignalP"/>
    </source>
</evidence>